<comment type="similarity">
    <text evidence="1">Belongs to the ArsC family.</text>
</comment>
<dbReference type="PANTHER" id="PTHR30041">
    <property type="entry name" value="ARSENATE REDUCTASE"/>
    <property type="match status" value="1"/>
</dbReference>
<dbReference type="NCBIfam" id="TIGR01617">
    <property type="entry name" value="arsC_related"/>
    <property type="match status" value="1"/>
</dbReference>
<comment type="caution">
    <text evidence="2">The sequence shown here is derived from an EMBL/GenBank/DDBJ whole genome shotgun (WGS) entry which is preliminary data.</text>
</comment>
<gene>
    <name evidence="2" type="ORF">HMPREF1863_00955</name>
</gene>
<accession>A0A134AGE9</accession>
<proteinExistence type="inferred from homology"/>
<reference evidence="3" key="1">
    <citation type="submission" date="2016-01" db="EMBL/GenBank/DDBJ databases">
        <authorList>
            <person name="Mitreva M."/>
            <person name="Pepin K.H."/>
            <person name="Mihindukulasuriya K.A."/>
            <person name="Fulton R."/>
            <person name="Fronick C."/>
            <person name="O'Laughlin M."/>
            <person name="Miner T."/>
            <person name="Herter B."/>
            <person name="Rosa B.A."/>
            <person name="Cordes M."/>
            <person name="Tomlinson C."/>
            <person name="Wollam A."/>
            <person name="Palsikar V.B."/>
            <person name="Mardis E.R."/>
            <person name="Wilson R.K."/>
        </authorList>
    </citation>
    <scope>NUCLEOTIDE SEQUENCE [LARGE SCALE GENOMIC DNA]</scope>
    <source>
        <strain evidence="3">DNF00729</strain>
    </source>
</reference>
<dbReference type="InterPro" id="IPR006504">
    <property type="entry name" value="Tscrpt_reg_Spx/MgsR"/>
</dbReference>
<dbReference type="AlphaFoldDB" id="A0A134AGE9"/>
<dbReference type="InterPro" id="IPR006660">
    <property type="entry name" value="Arsenate_reductase-like"/>
</dbReference>
<dbReference type="Proteomes" id="UP000070442">
    <property type="component" value="Unassembled WGS sequence"/>
</dbReference>
<sequence length="115" mass="13804">MLFIHYPKCSTCKKAKAYLDDRGVAYEERHIVEDHPSYEELKKWYEMSDYPLKRFFNTSGMRYREMGLKDKLPDMSEDEQLKLLATDGMLVKRPILIDGDRVRVGFKEKEWDELF</sequence>
<dbReference type="EMBL" id="LSDG01000025">
    <property type="protein sequence ID" value="KXB66787.1"/>
    <property type="molecule type" value="Genomic_DNA"/>
</dbReference>
<evidence type="ECO:0000313" key="2">
    <source>
        <dbReference type="EMBL" id="KXB66787.1"/>
    </source>
</evidence>
<dbReference type="InterPro" id="IPR036249">
    <property type="entry name" value="Thioredoxin-like_sf"/>
</dbReference>
<evidence type="ECO:0000256" key="1">
    <source>
        <dbReference type="PROSITE-ProRule" id="PRU01282"/>
    </source>
</evidence>
<dbReference type="PANTHER" id="PTHR30041:SF8">
    <property type="entry name" value="PROTEIN YFFB"/>
    <property type="match status" value="1"/>
</dbReference>
<dbReference type="PROSITE" id="PS51354">
    <property type="entry name" value="GLUTAREDOXIN_2"/>
    <property type="match status" value="1"/>
</dbReference>
<dbReference type="RefSeq" id="WP_068367770.1">
    <property type="nucleotide sequence ID" value="NZ_KQ960174.1"/>
</dbReference>
<keyword evidence="3" id="KW-1185">Reference proteome</keyword>
<dbReference type="Gene3D" id="3.40.30.10">
    <property type="entry name" value="Glutaredoxin"/>
    <property type="match status" value="1"/>
</dbReference>
<evidence type="ECO:0000313" key="3">
    <source>
        <dbReference type="Proteomes" id="UP000070442"/>
    </source>
</evidence>
<dbReference type="PROSITE" id="PS51353">
    <property type="entry name" value="ARSC"/>
    <property type="match status" value="1"/>
</dbReference>
<name>A0A134AGE9_9FIRM</name>
<dbReference type="Pfam" id="PF03960">
    <property type="entry name" value="ArsC"/>
    <property type="match status" value="1"/>
</dbReference>
<dbReference type="CDD" id="cd03036">
    <property type="entry name" value="ArsC_like"/>
    <property type="match status" value="1"/>
</dbReference>
<dbReference type="PATRIC" id="fig|755172.3.peg.914"/>
<dbReference type="OrthoDB" id="9794155at2"/>
<organism evidence="2 3">
    <name type="scientific">Aedoeadaptatus coxii</name>
    <dbReference type="NCBI Taxonomy" id="755172"/>
    <lineage>
        <taxon>Bacteria</taxon>
        <taxon>Bacillati</taxon>
        <taxon>Bacillota</taxon>
        <taxon>Tissierellia</taxon>
        <taxon>Tissierellales</taxon>
        <taxon>Peptoniphilaceae</taxon>
        <taxon>Aedoeadaptatus</taxon>
    </lineage>
</organism>
<dbReference type="STRING" id="755172.HMPREF1863_00955"/>
<dbReference type="SUPFAM" id="SSF52833">
    <property type="entry name" value="Thioredoxin-like"/>
    <property type="match status" value="1"/>
</dbReference>
<protein>
    <submittedName>
        <fullName evidence="2">Transcriptional regulator, Spx/MgsR family</fullName>
    </submittedName>
</protein>